<dbReference type="Proteomes" id="UP000199632">
    <property type="component" value="Unassembled WGS sequence"/>
</dbReference>
<organism evidence="1 2">
    <name type="scientific">Asanoa ishikariensis</name>
    <dbReference type="NCBI Taxonomy" id="137265"/>
    <lineage>
        <taxon>Bacteria</taxon>
        <taxon>Bacillati</taxon>
        <taxon>Actinomycetota</taxon>
        <taxon>Actinomycetes</taxon>
        <taxon>Micromonosporales</taxon>
        <taxon>Micromonosporaceae</taxon>
        <taxon>Asanoa</taxon>
    </lineage>
</organism>
<accession>A0A1H3T5G8</accession>
<protein>
    <submittedName>
        <fullName evidence="1">Uncharacterized protein</fullName>
    </submittedName>
</protein>
<evidence type="ECO:0000313" key="1">
    <source>
        <dbReference type="EMBL" id="SDZ45290.1"/>
    </source>
</evidence>
<dbReference type="EMBL" id="FNQB01000003">
    <property type="protein sequence ID" value="SDZ45290.1"/>
    <property type="molecule type" value="Genomic_DNA"/>
</dbReference>
<sequence length="41" mass="4654">MLWQPISQPRRFRPCGFVGVPFAGLSIDPFVGEKRPGRRPT</sequence>
<proteinExistence type="predicted"/>
<reference evidence="2" key="1">
    <citation type="submission" date="2016-10" db="EMBL/GenBank/DDBJ databases">
        <authorList>
            <person name="Varghese N."/>
            <person name="Submissions S."/>
        </authorList>
    </citation>
    <scope>NUCLEOTIDE SEQUENCE [LARGE SCALE GENOMIC DNA]</scope>
    <source>
        <strain evidence="2">DSM 44718</strain>
    </source>
</reference>
<name>A0A1H3T5G8_9ACTN</name>
<keyword evidence="2" id="KW-1185">Reference proteome</keyword>
<dbReference type="AlphaFoldDB" id="A0A1H3T5G8"/>
<evidence type="ECO:0000313" key="2">
    <source>
        <dbReference type="Proteomes" id="UP000199632"/>
    </source>
</evidence>
<gene>
    <name evidence="1" type="ORF">SAMN05421684_5199</name>
</gene>